<dbReference type="SUPFAM" id="SSF160909">
    <property type="entry name" value="ATP12-like"/>
    <property type="match status" value="1"/>
</dbReference>
<name>A0ABU0LKZ2_9HYPH</name>
<feature type="region of interest" description="Disordered" evidence="4">
    <location>
        <begin position="1"/>
        <end position="22"/>
    </location>
</feature>
<reference evidence="5 6" key="1">
    <citation type="submission" date="2023-07" db="EMBL/GenBank/DDBJ databases">
        <title>Genomic Encyclopedia of Type Strains, Phase IV (KMG-IV): sequencing the most valuable type-strain genomes for metagenomic binning, comparative biology and taxonomic classification.</title>
        <authorList>
            <person name="Goeker M."/>
        </authorList>
    </citation>
    <scope>NUCLEOTIDE SEQUENCE [LARGE SCALE GENOMIC DNA]</scope>
    <source>
        <strain evidence="5 6">DSM 15561</strain>
    </source>
</reference>
<dbReference type="InterPro" id="IPR011419">
    <property type="entry name" value="ATP12_ATP_synth-F1-assembly"/>
</dbReference>
<evidence type="ECO:0000313" key="5">
    <source>
        <dbReference type="EMBL" id="MDQ0509375.1"/>
    </source>
</evidence>
<dbReference type="PANTHER" id="PTHR21013:SF10">
    <property type="entry name" value="ATP SYNTHASE MITOCHONDRIAL F1 COMPLEX ASSEMBLY FACTOR 2"/>
    <property type="match status" value="1"/>
</dbReference>
<dbReference type="EMBL" id="JAUSVR010000001">
    <property type="protein sequence ID" value="MDQ0509375.1"/>
    <property type="molecule type" value="Genomic_DNA"/>
</dbReference>
<gene>
    <name evidence="5" type="ORF">QOZ99_000252</name>
</gene>
<comment type="similarity">
    <text evidence="1">Belongs to the ATP12 family.</text>
</comment>
<dbReference type="Proteomes" id="UP001235094">
    <property type="component" value="Unassembled WGS sequence"/>
</dbReference>
<evidence type="ECO:0000256" key="1">
    <source>
        <dbReference type="ARBA" id="ARBA00008231"/>
    </source>
</evidence>
<evidence type="ECO:0000256" key="3">
    <source>
        <dbReference type="ARBA" id="ARBA00023186"/>
    </source>
</evidence>
<dbReference type="RefSeq" id="WP_306888062.1">
    <property type="nucleotide sequence ID" value="NZ_JAUSVR010000001.1"/>
</dbReference>
<keyword evidence="3" id="KW-0143">Chaperone</keyword>
<evidence type="ECO:0000256" key="2">
    <source>
        <dbReference type="ARBA" id="ARBA00022946"/>
    </source>
</evidence>
<dbReference type="Gene3D" id="3.30.2180.10">
    <property type="entry name" value="ATP12-like"/>
    <property type="match status" value="1"/>
</dbReference>
<sequence>MSETEPPAGEPTRGAPPQGFGERAMPKRFYARAAAAATEDGAFRIELDGRPLRTPGRALFIVPARGLAEAVAAEWDGQGERIDPVSMPVTRLVNSAIDGVEANRAEVAAEIVRYAGSDLLCYRADAPESLVALQQELWDPLLDWARVELGARFVLSEGIVFVEQPPRSLEVIAKHLPTDALRLASLNLMTTLSGSAILALAAWRGVLSAEQGWRAAHIDEEAQELLWGVDDAALARRATRYRDFAAAALCLALLESPAADLT</sequence>
<dbReference type="Gene3D" id="1.10.3580.10">
    <property type="entry name" value="ATP12 ATPase"/>
    <property type="match status" value="1"/>
</dbReference>
<evidence type="ECO:0000313" key="6">
    <source>
        <dbReference type="Proteomes" id="UP001235094"/>
    </source>
</evidence>
<organism evidence="5 6">
    <name type="scientific">Ancylobacter amanitiformis</name>
    <dbReference type="NCBI Taxonomy" id="217069"/>
    <lineage>
        <taxon>Bacteria</taxon>
        <taxon>Pseudomonadati</taxon>
        <taxon>Pseudomonadota</taxon>
        <taxon>Alphaproteobacteria</taxon>
        <taxon>Hyphomicrobiales</taxon>
        <taxon>Xanthobacteraceae</taxon>
        <taxon>Ancylobacter</taxon>
    </lineage>
</organism>
<protein>
    <submittedName>
        <fullName evidence="5">Chaperone required for assembly of F1-ATPase</fullName>
    </submittedName>
</protein>
<keyword evidence="6" id="KW-1185">Reference proteome</keyword>
<dbReference type="Pfam" id="PF07542">
    <property type="entry name" value="ATP12"/>
    <property type="match status" value="1"/>
</dbReference>
<comment type="caution">
    <text evidence="5">The sequence shown here is derived from an EMBL/GenBank/DDBJ whole genome shotgun (WGS) entry which is preliminary data.</text>
</comment>
<proteinExistence type="inferred from homology"/>
<dbReference type="InterPro" id="IPR023335">
    <property type="entry name" value="ATP12_ortho_dom_sf"/>
</dbReference>
<keyword evidence="2" id="KW-0809">Transit peptide</keyword>
<dbReference type="PANTHER" id="PTHR21013">
    <property type="entry name" value="ATP SYNTHASE MITOCHONDRIAL F1 COMPLEX ASSEMBLY FACTOR 2/ATP12 PROTEIN, MITOCHONDRIAL PRECURSOR"/>
    <property type="match status" value="1"/>
</dbReference>
<dbReference type="InterPro" id="IPR042272">
    <property type="entry name" value="ATP12_ATP_synth-F1-assembly_N"/>
</dbReference>
<evidence type="ECO:0000256" key="4">
    <source>
        <dbReference type="SAM" id="MobiDB-lite"/>
    </source>
</evidence>
<accession>A0ABU0LKZ2</accession>